<organism evidence="2 3">
    <name type="scientific">Olea europaea subsp. europaea</name>
    <dbReference type="NCBI Taxonomy" id="158383"/>
    <lineage>
        <taxon>Eukaryota</taxon>
        <taxon>Viridiplantae</taxon>
        <taxon>Streptophyta</taxon>
        <taxon>Embryophyta</taxon>
        <taxon>Tracheophyta</taxon>
        <taxon>Spermatophyta</taxon>
        <taxon>Magnoliopsida</taxon>
        <taxon>eudicotyledons</taxon>
        <taxon>Gunneridae</taxon>
        <taxon>Pentapetalae</taxon>
        <taxon>asterids</taxon>
        <taxon>lamiids</taxon>
        <taxon>Lamiales</taxon>
        <taxon>Oleaceae</taxon>
        <taxon>Oleeae</taxon>
        <taxon>Olea</taxon>
    </lineage>
</organism>
<dbReference type="SUPFAM" id="SSF81383">
    <property type="entry name" value="F-box domain"/>
    <property type="match status" value="1"/>
</dbReference>
<dbReference type="Pfam" id="PF00646">
    <property type="entry name" value="F-box"/>
    <property type="match status" value="1"/>
</dbReference>
<dbReference type="OrthoDB" id="913616at2759"/>
<proteinExistence type="predicted"/>
<dbReference type="PANTHER" id="PTHR31672:SF13">
    <property type="entry name" value="F-BOX PROTEIN CPR30-LIKE"/>
    <property type="match status" value="1"/>
</dbReference>
<dbReference type="InterPro" id="IPR050796">
    <property type="entry name" value="SCF_F-box_component"/>
</dbReference>
<dbReference type="Gramene" id="OE9A039662T1">
    <property type="protein sequence ID" value="OE9A039662C1"/>
    <property type="gene ID" value="OE9A039662"/>
</dbReference>
<name>A0A8S0QER0_OLEEU</name>
<dbReference type="InterPro" id="IPR036047">
    <property type="entry name" value="F-box-like_dom_sf"/>
</dbReference>
<comment type="caution">
    <text evidence="2">The sequence shown here is derived from an EMBL/GenBank/DDBJ whole genome shotgun (WGS) entry which is preliminary data.</text>
</comment>
<dbReference type="PROSITE" id="PS50181">
    <property type="entry name" value="FBOX"/>
    <property type="match status" value="1"/>
</dbReference>
<dbReference type="EMBL" id="CACTIH010001813">
    <property type="protein sequence ID" value="CAA2963841.1"/>
    <property type="molecule type" value="Genomic_DNA"/>
</dbReference>
<dbReference type="AlphaFoldDB" id="A0A8S0QER0"/>
<protein>
    <submittedName>
        <fullName evidence="2">F-box CPR30-like</fullName>
    </submittedName>
</protein>
<keyword evidence="3" id="KW-1185">Reference proteome</keyword>
<reference evidence="2 3" key="1">
    <citation type="submission" date="2019-12" db="EMBL/GenBank/DDBJ databases">
        <authorList>
            <person name="Alioto T."/>
            <person name="Alioto T."/>
            <person name="Gomez Garrido J."/>
        </authorList>
    </citation>
    <scope>NUCLEOTIDE SEQUENCE [LARGE SCALE GENOMIC DNA]</scope>
</reference>
<dbReference type="CDD" id="cd22157">
    <property type="entry name" value="F-box_AtFBW1-like"/>
    <property type="match status" value="1"/>
</dbReference>
<evidence type="ECO:0000259" key="1">
    <source>
        <dbReference type="PROSITE" id="PS50181"/>
    </source>
</evidence>
<dbReference type="Gene3D" id="1.20.1280.50">
    <property type="match status" value="1"/>
</dbReference>
<sequence>MSYIPQDLVEEVLSRLPVRSILRFTCVSKQWRTINDSPYFIKIHMDRSIKMGSSVVVIHRRTDINFVSLHLDLFGVPIRAAKELDHPFGHRYDRTEELYQPSVIDSNAGRESIGLIW</sequence>
<dbReference type="Proteomes" id="UP000594638">
    <property type="component" value="Unassembled WGS sequence"/>
</dbReference>
<dbReference type="SMART" id="SM00256">
    <property type="entry name" value="FBOX"/>
    <property type="match status" value="1"/>
</dbReference>
<accession>A0A8S0QER0</accession>
<evidence type="ECO:0000313" key="2">
    <source>
        <dbReference type="EMBL" id="CAA2963841.1"/>
    </source>
</evidence>
<gene>
    <name evidence="2" type="ORF">OLEA9_A039662</name>
</gene>
<dbReference type="InterPro" id="IPR001810">
    <property type="entry name" value="F-box_dom"/>
</dbReference>
<feature type="domain" description="F-box" evidence="1">
    <location>
        <begin position="1"/>
        <end position="43"/>
    </location>
</feature>
<dbReference type="PANTHER" id="PTHR31672">
    <property type="entry name" value="BNACNNG10540D PROTEIN"/>
    <property type="match status" value="1"/>
</dbReference>
<evidence type="ECO:0000313" key="3">
    <source>
        <dbReference type="Proteomes" id="UP000594638"/>
    </source>
</evidence>